<gene>
    <name evidence="2" type="ORF">B0I32_109320</name>
</gene>
<keyword evidence="3" id="KW-1185">Reference proteome</keyword>
<evidence type="ECO:0000313" key="3">
    <source>
        <dbReference type="Proteomes" id="UP000238312"/>
    </source>
</evidence>
<name>A0A2T0MYT1_9ACTN</name>
<feature type="transmembrane region" description="Helical" evidence="1">
    <location>
        <begin position="204"/>
        <end position="223"/>
    </location>
</feature>
<protein>
    <recommendedName>
        <fullName evidence="4">DUF1648 domain-containing protein</fullName>
    </recommendedName>
</protein>
<dbReference type="AlphaFoldDB" id="A0A2T0MYT1"/>
<keyword evidence="1" id="KW-0812">Transmembrane</keyword>
<dbReference type="RefSeq" id="WP_146178274.1">
    <property type="nucleotide sequence ID" value="NZ_JBFAIB010000017.1"/>
</dbReference>
<feature type="transmembrane region" description="Helical" evidence="1">
    <location>
        <begin position="118"/>
        <end position="138"/>
    </location>
</feature>
<feature type="transmembrane region" description="Helical" evidence="1">
    <location>
        <begin position="50"/>
        <end position="72"/>
    </location>
</feature>
<organism evidence="2 3">
    <name type="scientific">Nonomuraea fuscirosea</name>
    <dbReference type="NCBI Taxonomy" id="1291556"/>
    <lineage>
        <taxon>Bacteria</taxon>
        <taxon>Bacillati</taxon>
        <taxon>Actinomycetota</taxon>
        <taxon>Actinomycetes</taxon>
        <taxon>Streptosporangiales</taxon>
        <taxon>Streptosporangiaceae</taxon>
        <taxon>Nonomuraea</taxon>
    </lineage>
</organism>
<reference evidence="2 3" key="1">
    <citation type="submission" date="2018-03" db="EMBL/GenBank/DDBJ databases">
        <title>Genomic Encyclopedia of Type Strains, Phase III (KMG-III): the genomes of soil and plant-associated and newly described type strains.</title>
        <authorList>
            <person name="Whitman W."/>
        </authorList>
    </citation>
    <scope>NUCLEOTIDE SEQUENCE [LARGE SCALE GENOMIC DNA]</scope>
    <source>
        <strain evidence="2 3">CGMCC 4.7104</strain>
    </source>
</reference>
<evidence type="ECO:0000313" key="2">
    <source>
        <dbReference type="EMBL" id="PRX64391.1"/>
    </source>
</evidence>
<keyword evidence="1" id="KW-0472">Membrane</keyword>
<comment type="caution">
    <text evidence="2">The sequence shown here is derived from an EMBL/GenBank/DDBJ whole genome shotgun (WGS) entry which is preliminary data.</text>
</comment>
<keyword evidence="1" id="KW-1133">Transmembrane helix</keyword>
<dbReference type="Proteomes" id="UP000238312">
    <property type="component" value="Unassembled WGS sequence"/>
</dbReference>
<proteinExistence type="predicted"/>
<evidence type="ECO:0008006" key="4">
    <source>
        <dbReference type="Google" id="ProtNLM"/>
    </source>
</evidence>
<accession>A0A2T0MYT1</accession>
<sequence length="322" mass="34267">MRPRAIAAVWWLAVTAVLILAPLALRDRLPDPMATHWGSAGTVPDGSSSLTGHVVTSSVTWAVMWLVLFALTRRGQARRAFRSTWWGCLFGFGTLMLGLTASTLSVNLDAPGWRAAELPVWHVPLVLLGMVAAGLVAARLGRGPEDEPSAGEQAPPRLRLRPGQRAVWVSHLVNPWLTALTFGALVLIVAAITLRLTGRFDATALSAALPGFVIVLVVGLATMSLTVKVVGEKVVIGFGPVGWPTRTIPLAKVESAWAEERRPGEVGGWGFRGVPGSATIMLRGGECLILRYRSGGRLAISIDDAERGASLINTLIAERVSS</sequence>
<evidence type="ECO:0000256" key="1">
    <source>
        <dbReference type="SAM" id="Phobius"/>
    </source>
</evidence>
<dbReference type="OrthoDB" id="4303577at2"/>
<feature type="transmembrane region" description="Helical" evidence="1">
    <location>
        <begin position="166"/>
        <end position="192"/>
    </location>
</feature>
<dbReference type="EMBL" id="PVNG01000009">
    <property type="protein sequence ID" value="PRX64391.1"/>
    <property type="molecule type" value="Genomic_DNA"/>
</dbReference>
<feature type="transmembrane region" description="Helical" evidence="1">
    <location>
        <begin position="84"/>
        <end position="106"/>
    </location>
</feature>